<dbReference type="EMBL" id="JARMQG010000173">
    <property type="protein sequence ID" value="MED3563426.1"/>
    <property type="molecule type" value="Genomic_DNA"/>
</dbReference>
<name>A0ABU6NDA7_9BACI</name>
<evidence type="ECO:0000313" key="2">
    <source>
        <dbReference type="EMBL" id="MED3563426.1"/>
    </source>
</evidence>
<evidence type="ECO:0000256" key="1">
    <source>
        <dbReference type="SAM" id="MobiDB-lite"/>
    </source>
</evidence>
<protein>
    <recommendedName>
        <fullName evidence="4">Cell division protein FtsY</fullName>
    </recommendedName>
</protein>
<organism evidence="2 3">
    <name type="scientific">Bacillus xiapuensis</name>
    <dbReference type="NCBI Taxonomy" id="2014075"/>
    <lineage>
        <taxon>Bacteria</taxon>
        <taxon>Bacillati</taxon>
        <taxon>Bacillota</taxon>
        <taxon>Bacilli</taxon>
        <taxon>Bacillales</taxon>
        <taxon>Bacillaceae</taxon>
        <taxon>Bacillus</taxon>
    </lineage>
</organism>
<comment type="caution">
    <text evidence="2">The sequence shown here is derived from an EMBL/GenBank/DDBJ whole genome shotgun (WGS) entry which is preliminary data.</text>
</comment>
<evidence type="ECO:0008006" key="4">
    <source>
        <dbReference type="Google" id="ProtNLM"/>
    </source>
</evidence>
<accession>A0ABU6NDA7</accession>
<gene>
    <name evidence="2" type="ORF">P4447_13370</name>
</gene>
<evidence type="ECO:0000313" key="3">
    <source>
        <dbReference type="Proteomes" id="UP001330749"/>
    </source>
</evidence>
<feature type="compositionally biased region" description="Acidic residues" evidence="1">
    <location>
        <begin position="29"/>
        <end position="39"/>
    </location>
</feature>
<dbReference type="Proteomes" id="UP001330749">
    <property type="component" value="Unassembled WGS sequence"/>
</dbReference>
<keyword evidence="3" id="KW-1185">Reference proteome</keyword>
<sequence>MFSKIMNWFSGKDSNIEHDEVEKERDGKELDEEFKEDDAETKIDDDFVPERISILKEELQ</sequence>
<proteinExistence type="predicted"/>
<dbReference type="RefSeq" id="WP_327968472.1">
    <property type="nucleotide sequence ID" value="NZ_JARMQG010000173.1"/>
</dbReference>
<feature type="region of interest" description="Disordered" evidence="1">
    <location>
        <begin position="13"/>
        <end position="41"/>
    </location>
</feature>
<feature type="compositionally biased region" description="Basic and acidic residues" evidence="1">
    <location>
        <begin position="14"/>
        <end position="28"/>
    </location>
</feature>
<reference evidence="2 3" key="1">
    <citation type="submission" date="2023-03" db="EMBL/GenBank/DDBJ databases">
        <title>Bacillus Genome Sequencing.</title>
        <authorList>
            <person name="Dunlap C."/>
        </authorList>
    </citation>
    <scope>NUCLEOTIDE SEQUENCE [LARGE SCALE GENOMIC DNA]</scope>
    <source>
        <strain evidence="2 3">B-14544</strain>
    </source>
</reference>